<keyword evidence="2" id="KW-0808">Transferase</keyword>
<feature type="region of interest" description="Disordered" evidence="1">
    <location>
        <begin position="42"/>
        <end position="112"/>
    </location>
</feature>
<reference evidence="2 3" key="1">
    <citation type="submission" date="2019-05" db="EMBL/GenBank/DDBJ databases">
        <title>Another draft genome of Portunus trituberculatus and its Hox gene families provides insights of decapod evolution.</title>
        <authorList>
            <person name="Jeong J.-H."/>
            <person name="Song I."/>
            <person name="Kim S."/>
            <person name="Choi T."/>
            <person name="Kim D."/>
            <person name="Ryu S."/>
            <person name="Kim W."/>
        </authorList>
    </citation>
    <scope>NUCLEOTIDE SEQUENCE [LARGE SCALE GENOMIC DNA]</scope>
    <source>
        <tissue evidence="2">Muscle</tissue>
    </source>
</reference>
<comment type="caution">
    <text evidence="2">The sequence shown here is derived from an EMBL/GenBank/DDBJ whole genome shotgun (WGS) entry which is preliminary data.</text>
</comment>
<protein>
    <submittedName>
        <fullName evidence="2">NAD kinase</fullName>
    </submittedName>
</protein>
<dbReference type="AlphaFoldDB" id="A0A5B7DG67"/>
<keyword evidence="3" id="KW-1185">Reference proteome</keyword>
<organism evidence="2 3">
    <name type="scientific">Portunus trituberculatus</name>
    <name type="common">Swimming crab</name>
    <name type="synonym">Neptunus trituberculatus</name>
    <dbReference type="NCBI Taxonomy" id="210409"/>
    <lineage>
        <taxon>Eukaryota</taxon>
        <taxon>Metazoa</taxon>
        <taxon>Ecdysozoa</taxon>
        <taxon>Arthropoda</taxon>
        <taxon>Crustacea</taxon>
        <taxon>Multicrustacea</taxon>
        <taxon>Malacostraca</taxon>
        <taxon>Eumalacostraca</taxon>
        <taxon>Eucarida</taxon>
        <taxon>Decapoda</taxon>
        <taxon>Pleocyemata</taxon>
        <taxon>Brachyura</taxon>
        <taxon>Eubrachyura</taxon>
        <taxon>Portunoidea</taxon>
        <taxon>Portunidae</taxon>
        <taxon>Portuninae</taxon>
        <taxon>Portunus</taxon>
    </lineage>
</organism>
<evidence type="ECO:0000256" key="1">
    <source>
        <dbReference type="SAM" id="MobiDB-lite"/>
    </source>
</evidence>
<proteinExistence type="predicted"/>
<dbReference type="OrthoDB" id="24581at2759"/>
<evidence type="ECO:0000313" key="2">
    <source>
        <dbReference type="EMBL" id="MPC20169.1"/>
    </source>
</evidence>
<evidence type="ECO:0000313" key="3">
    <source>
        <dbReference type="Proteomes" id="UP000324222"/>
    </source>
</evidence>
<dbReference type="GO" id="GO:0016301">
    <property type="term" value="F:kinase activity"/>
    <property type="evidence" value="ECO:0007669"/>
    <property type="project" value="UniProtKB-KW"/>
</dbReference>
<keyword evidence="2" id="KW-0418">Kinase</keyword>
<feature type="compositionally biased region" description="Low complexity" evidence="1">
    <location>
        <begin position="53"/>
        <end position="69"/>
    </location>
</feature>
<dbReference type="EMBL" id="VSRR010000843">
    <property type="protein sequence ID" value="MPC20169.1"/>
    <property type="molecule type" value="Genomic_DNA"/>
</dbReference>
<sequence>MVRILRVTTSIYPVPSICAEDQIADWFASLDECLRWNDRKRQKHFDEPEDPVDLTPDLTHSSSSDTLDSLSERNEVQEAPLPHTQIASISGSHTLGHSSPITSTVPKVKATA</sequence>
<dbReference type="Proteomes" id="UP000324222">
    <property type="component" value="Unassembled WGS sequence"/>
</dbReference>
<gene>
    <name evidence="2" type="primary">Nadk</name>
    <name evidence="2" type="ORF">E2C01_013101</name>
</gene>
<name>A0A5B7DG67_PORTR</name>
<feature type="compositionally biased region" description="Polar residues" evidence="1">
    <location>
        <begin position="85"/>
        <end position="105"/>
    </location>
</feature>
<accession>A0A5B7DG67</accession>